<comment type="caution">
    <text evidence="4">The sequence shown here is derived from an EMBL/GenBank/DDBJ whole genome shotgun (WGS) entry which is preliminary data.</text>
</comment>
<feature type="signal peptide" evidence="2">
    <location>
        <begin position="1"/>
        <end position="26"/>
    </location>
</feature>
<dbReference type="Pfam" id="PF00754">
    <property type="entry name" value="F5_F8_type_C"/>
    <property type="match status" value="2"/>
</dbReference>
<dbReference type="PROSITE" id="PS50022">
    <property type="entry name" value="FA58C_3"/>
    <property type="match status" value="2"/>
</dbReference>
<dbReference type="Pfam" id="PF02018">
    <property type="entry name" value="CBM_4_9"/>
    <property type="match status" value="1"/>
</dbReference>
<keyword evidence="5" id="KW-1185">Reference proteome</keyword>
<dbReference type="Gene3D" id="2.60.120.260">
    <property type="entry name" value="Galactose-binding domain-like"/>
    <property type="match status" value="3"/>
</dbReference>
<feature type="domain" description="F5/8 type C" evidence="3">
    <location>
        <begin position="190"/>
        <end position="289"/>
    </location>
</feature>
<dbReference type="InterPro" id="IPR000421">
    <property type="entry name" value="FA58C"/>
</dbReference>
<feature type="chain" id="PRO_5045876189" evidence="2">
    <location>
        <begin position="27"/>
        <end position="782"/>
    </location>
</feature>
<gene>
    <name evidence="4" type="ORF">K0U00_25350</name>
</gene>
<dbReference type="InterPro" id="IPR051941">
    <property type="entry name" value="BG_Antigen-Binding_Lectin"/>
</dbReference>
<organism evidence="4 5">
    <name type="scientific">Paenibacillus sepulcri</name>
    <dbReference type="NCBI Taxonomy" id="359917"/>
    <lineage>
        <taxon>Bacteria</taxon>
        <taxon>Bacillati</taxon>
        <taxon>Bacillota</taxon>
        <taxon>Bacilli</taxon>
        <taxon>Bacillales</taxon>
        <taxon>Paenibacillaceae</taxon>
        <taxon>Paenibacillus</taxon>
    </lineage>
</organism>
<dbReference type="PANTHER" id="PTHR45713:SF6">
    <property type="entry name" value="F5_8 TYPE C DOMAIN-CONTAINING PROTEIN"/>
    <property type="match status" value="1"/>
</dbReference>
<dbReference type="SUPFAM" id="SSF49785">
    <property type="entry name" value="Galactose-binding domain-like"/>
    <property type="match status" value="3"/>
</dbReference>
<dbReference type="InterPro" id="IPR003305">
    <property type="entry name" value="CenC_carb-bd"/>
</dbReference>
<reference evidence="4 5" key="1">
    <citation type="submission" date="2021-07" db="EMBL/GenBank/DDBJ databases">
        <title>Paenibacillus radiodurans sp. nov., isolated from the southeastern edge of Tengger Desert.</title>
        <authorList>
            <person name="Zhang G."/>
        </authorList>
    </citation>
    <scope>NUCLEOTIDE SEQUENCE [LARGE SCALE GENOMIC DNA]</scope>
    <source>
        <strain evidence="4 5">CCM 7311</strain>
    </source>
</reference>
<evidence type="ECO:0000256" key="2">
    <source>
        <dbReference type="SAM" id="SignalP"/>
    </source>
</evidence>
<evidence type="ECO:0000259" key="3">
    <source>
        <dbReference type="PROSITE" id="PS50022"/>
    </source>
</evidence>
<dbReference type="Proteomes" id="UP001519887">
    <property type="component" value="Unassembled WGS sequence"/>
</dbReference>
<feature type="domain" description="F5/8 type C" evidence="3">
    <location>
        <begin position="324"/>
        <end position="470"/>
    </location>
</feature>
<dbReference type="InterPro" id="IPR008979">
    <property type="entry name" value="Galactose-bd-like_sf"/>
</dbReference>
<feature type="non-terminal residue" evidence="4">
    <location>
        <position position="782"/>
    </location>
</feature>
<evidence type="ECO:0000313" key="5">
    <source>
        <dbReference type="Proteomes" id="UP001519887"/>
    </source>
</evidence>
<accession>A0ABS7C8X3</accession>
<proteinExistence type="predicted"/>
<evidence type="ECO:0000313" key="4">
    <source>
        <dbReference type="EMBL" id="MBW7457373.1"/>
    </source>
</evidence>
<evidence type="ECO:0000256" key="1">
    <source>
        <dbReference type="ARBA" id="ARBA00022801"/>
    </source>
</evidence>
<dbReference type="PANTHER" id="PTHR45713">
    <property type="entry name" value="FTP DOMAIN-CONTAINING PROTEIN"/>
    <property type="match status" value="1"/>
</dbReference>
<sequence length="782" mass="86878">MFKRMFILIFALFNMFSMTGGPTASANTQSPELLVNPGFENGLTGWDAQLASLSLDTAQVHSGGSALMISNRSKDWSTAVQNVTEALESYGAGHYQWSAYVKLSAPLGSGSCSPLLVLKYNDGSDHYATTSRVAINDNSYAKLEANVDLTWNGNLNYAQLYVQTGTGGTECLANIYVDDFSLVNTDRSTPLPPQTGDSDVNLALNKPVTASSTLGSAYSPSYVTDGNADTTNGLEWAADVSQEPQWVVIDFGTNTAFNRVEFYTRTGYELKEYEIQYWNGTGWTNLMNKISDHTSDHHSYVFKTVTGAKLRIYMTEGSVQQDVARIVEAEAYYDPNLALNRTVTASSTQNAAYSPSYVTDGTEDTISWHGWAADVSQGPQWVVIDFGETVTFQRVEFFTKNQYEQKEYEIQYWDGANWINCFPKVTNNTSDHHSHTFSPVSSSKLRVYMTAGNVQQPNVARINQVEVFNTTGLYSEYFPDPIPQDIADRQEKTIVGAIRWDWWGATSDPNNPGTETQMTLSPGEYHFRLPWYATVTGADSVSIPQYTQEIVDEEIEYANNAGIDYWAFVMYESPTARDLYLSSEHKDDVKWSAMLGASGYSLNNYPWLVSQFKTSNYQKVLNGRPLVYVWSSNKVIVDTLRTECESQGVPDPYIVIMGANGKVMKQMQGDALSNYVNPVTGGAPYSDIIASDHGNWDILAGYGAQVIPTVTTGWDPRPRIDNPVSWASYSLDDWAQTATPSEIADNLQNALDWNESHHSSSLPNAVLMYAWNENDEGGWIIP</sequence>
<protein>
    <submittedName>
        <fullName evidence="4">Discoidin domain-containing protein</fullName>
    </submittedName>
</protein>
<keyword evidence="1" id="KW-0378">Hydrolase</keyword>
<keyword evidence="2" id="KW-0732">Signal</keyword>
<name>A0ABS7C8X3_9BACL</name>
<dbReference type="EMBL" id="JAHZIK010000831">
    <property type="protein sequence ID" value="MBW7457373.1"/>
    <property type="molecule type" value="Genomic_DNA"/>
</dbReference>